<dbReference type="Proteomes" id="UP000177478">
    <property type="component" value="Unassembled WGS sequence"/>
</dbReference>
<feature type="domain" description="S5 DRBM" evidence="9">
    <location>
        <begin position="47"/>
        <end position="110"/>
    </location>
</feature>
<feature type="compositionally biased region" description="Low complexity" evidence="8">
    <location>
        <begin position="1"/>
        <end position="15"/>
    </location>
</feature>
<dbReference type="InterPro" id="IPR018192">
    <property type="entry name" value="Ribosomal_uS5_N_CS"/>
</dbReference>
<dbReference type="PROSITE" id="PS50881">
    <property type="entry name" value="S5_DSRBD"/>
    <property type="match status" value="1"/>
</dbReference>
<dbReference type="InterPro" id="IPR000851">
    <property type="entry name" value="Ribosomal_uS5"/>
</dbReference>
<evidence type="ECO:0000313" key="11">
    <source>
        <dbReference type="Proteomes" id="UP000177478"/>
    </source>
</evidence>
<dbReference type="STRING" id="1802689.A3F25_02895"/>
<comment type="caution">
    <text evidence="10">The sequence shown here is derived from an EMBL/GenBank/DDBJ whole genome shotgun (WGS) entry which is preliminary data.</text>
</comment>
<dbReference type="Pfam" id="PF00333">
    <property type="entry name" value="Ribosomal_S5"/>
    <property type="match status" value="1"/>
</dbReference>
<evidence type="ECO:0000259" key="9">
    <source>
        <dbReference type="PROSITE" id="PS50881"/>
    </source>
</evidence>
<evidence type="ECO:0000313" key="10">
    <source>
        <dbReference type="EMBL" id="OGN19037.1"/>
    </source>
</evidence>
<keyword evidence="2 6" id="KW-0689">Ribosomal protein</keyword>
<feature type="compositionally biased region" description="Gly residues" evidence="8">
    <location>
        <begin position="16"/>
        <end position="38"/>
    </location>
</feature>
<dbReference type="InterPro" id="IPR020568">
    <property type="entry name" value="Ribosomal_Su5_D2-typ_SF"/>
</dbReference>
<dbReference type="InterPro" id="IPR014721">
    <property type="entry name" value="Ribsml_uS5_D2-typ_fold_subgr"/>
</dbReference>
<dbReference type="PANTHER" id="PTHR48277:SF1">
    <property type="entry name" value="MITOCHONDRIAL RIBOSOMAL PROTEIN S5"/>
    <property type="match status" value="1"/>
</dbReference>
<dbReference type="FunFam" id="3.30.230.10:FF:000002">
    <property type="entry name" value="30S ribosomal protein S5"/>
    <property type="match status" value="1"/>
</dbReference>
<dbReference type="InterPro" id="IPR005324">
    <property type="entry name" value="Ribosomal_uS5_C"/>
</dbReference>
<reference evidence="10 11" key="1">
    <citation type="journal article" date="2016" name="Nat. Commun.">
        <title>Thousands of microbial genomes shed light on interconnected biogeochemical processes in an aquifer system.</title>
        <authorList>
            <person name="Anantharaman K."/>
            <person name="Brown C.T."/>
            <person name="Hug L.A."/>
            <person name="Sharon I."/>
            <person name="Castelle C.J."/>
            <person name="Probst A.J."/>
            <person name="Thomas B.C."/>
            <person name="Singh A."/>
            <person name="Wilkins M.J."/>
            <person name="Karaoz U."/>
            <person name="Brodie E.L."/>
            <person name="Williams K.H."/>
            <person name="Hubbard S.S."/>
            <person name="Banfield J.F."/>
        </authorList>
    </citation>
    <scope>NUCLEOTIDE SEQUENCE [LARGE SCALE GENOMIC DNA]</scope>
</reference>
<evidence type="ECO:0000256" key="3">
    <source>
        <dbReference type="ARBA" id="ARBA00023274"/>
    </source>
</evidence>
<protein>
    <recommendedName>
        <fullName evidence="4">Small ribosomal subunit protein uS5</fullName>
    </recommendedName>
    <alternativeName>
        <fullName evidence="5">30S ribosomal protein S5</fullName>
    </alternativeName>
</protein>
<dbReference type="SUPFAM" id="SSF54211">
    <property type="entry name" value="Ribosomal protein S5 domain 2-like"/>
    <property type="match status" value="1"/>
</dbReference>
<evidence type="ECO:0000256" key="2">
    <source>
        <dbReference type="ARBA" id="ARBA00022980"/>
    </source>
</evidence>
<proteinExistence type="inferred from homology"/>
<dbReference type="GO" id="GO:0006412">
    <property type="term" value="P:translation"/>
    <property type="evidence" value="ECO:0007669"/>
    <property type="project" value="InterPro"/>
</dbReference>
<name>A0A1F8G122_9BACT</name>
<sequence length="215" mass="22106">MNNTSSNNSTNNPRTGSGGGFGGRGGGGGRRFGGGNRGGAPRAPAEFEQKTLSVDRVSRVTKGGKRFSFRATVVIGDGKGRVGTGMAQSKDVAQSVQKAVHQAKKGMIKVILKDGTILHPVTAKFNSAIVMLKPAPIGSGVKAGGPVRVVAKLGGIENITAKLLSRTNNKVNIAQATIRALSQLRVSMVAPVVVEVVEVPVVNSETAVDSVITNP</sequence>
<dbReference type="GO" id="GO:0005840">
    <property type="term" value="C:ribosome"/>
    <property type="evidence" value="ECO:0007669"/>
    <property type="project" value="UniProtKB-KW"/>
</dbReference>
<dbReference type="Gene3D" id="3.30.160.20">
    <property type="match status" value="1"/>
</dbReference>
<evidence type="ECO:0000256" key="4">
    <source>
        <dbReference type="ARBA" id="ARBA00035255"/>
    </source>
</evidence>
<accession>A0A1F8G122</accession>
<dbReference type="SUPFAM" id="SSF54768">
    <property type="entry name" value="dsRNA-binding domain-like"/>
    <property type="match status" value="1"/>
</dbReference>
<dbReference type="GO" id="GO:0003723">
    <property type="term" value="F:RNA binding"/>
    <property type="evidence" value="ECO:0007669"/>
    <property type="project" value="InterPro"/>
</dbReference>
<organism evidence="10 11">
    <name type="scientific">Candidatus Yanofskybacteria bacterium RIFCSPHIGHO2_12_FULL_45_19b</name>
    <dbReference type="NCBI Taxonomy" id="1802689"/>
    <lineage>
        <taxon>Bacteria</taxon>
        <taxon>Candidatus Yanofskyibacteriota</taxon>
    </lineage>
</organism>
<dbReference type="PROSITE" id="PS00585">
    <property type="entry name" value="RIBOSOMAL_S5"/>
    <property type="match status" value="1"/>
</dbReference>
<dbReference type="InterPro" id="IPR013810">
    <property type="entry name" value="Ribosomal_uS5_N"/>
</dbReference>
<comment type="similarity">
    <text evidence="1 7">Belongs to the universal ribosomal protein uS5 family.</text>
</comment>
<dbReference type="GO" id="GO:0003735">
    <property type="term" value="F:structural constituent of ribosome"/>
    <property type="evidence" value="ECO:0007669"/>
    <property type="project" value="UniProtKB-UniRule"/>
</dbReference>
<dbReference type="AlphaFoldDB" id="A0A1F8G122"/>
<dbReference type="EMBL" id="MGKD01000024">
    <property type="protein sequence ID" value="OGN19037.1"/>
    <property type="molecule type" value="Genomic_DNA"/>
</dbReference>
<dbReference type="Gene3D" id="3.30.230.10">
    <property type="match status" value="1"/>
</dbReference>
<evidence type="ECO:0000256" key="5">
    <source>
        <dbReference type="ARBA" id="ARBA00035519"/>
    </source>
</evidence>
<feature type="region of interest" description="Disordered" evidence="8">
    <location>
        <begin position="1"/>
        <end position="49"/>
    </location>
</feature>
<evidence type="ECO:0000256" key="1">
    <source>
        <dbReference type="ARBA" id="ARBA00008945"/>
    </source>
</evidence>
<keyword evidence="3 6" id="KW-0687">Ribonucleoprotein</keyword>
<evidence type="ECO:0000256" key="6">
    <source>
        <dbReference type="PROSITE-ProRule" id="PRU00268"/>
    </source>
</evidence>
<evidence type="ECO:0000256" key="7">
    <source>
        <dbReference type="RuleBase" id="RU003823"/>
    </source>
</evidence>
<gene>
    <name evidence="10" type="ORF">A3F25_02895</name>
</gene>
<dbReference type="PANTHER" id="PTHR48277">
    <property type="entry name" value="MITOCHONDRIAL RIBOSOMAL PROTEIN S5"/>
    <property type="match status" value="1"/>
</dbReference>
<dbReference type="Pfam" id="PF03719">
    <property type="entry name" value="Ribosomal_S5_C"/>
    <property type="match status" value="1"/>
</dbReference>
<evidence type="ECO:0000256" key="8">
    <source>
        <dbReference type="SAM" id="MobiDB-lite"/>
    </source>
</evidence>
<dbReference type="GO" id="GO:1990904">
    <property type="term" value="C:ribonucleoprotein complex"/>
    <property type="evidence" value="ECO:0007669"/>
    <property type="project" value="UniProtKB-UniRule"/>
</dbReference>
<dbReference type="GO" id="GO:0005737">
    <property type="term" value="C:cytoplasm"/>
    <property type="evidence" value="ECO:0007669"/>
    <property type="project" value="UniProtKB-ARBA"/>
</dbReference>